<proteinExistence type="predicted"/>
<evidence type="ECO:0000256" key="1">
    <source>
        <dbReference type="ARBA" id="ARBA00022737"/>
    </source>
</evidence>
<accession>A0A8J4H675</accession>
<feature type="repeat" description="TPR" evidence="3">
    <location>
        <begin position="717"/>
        <end position="750"/>
    </location>
</feature>
<keyword evidence="4" id="KW-0732">Signal</keyword>
<dbReference type="Pfam" id="PF14559">
    <property type="entry name" value="TPR_19"/>
    <property type="match status" value="4"/>
</dbReference>
<dbReference type="Gene3D" id="1.25.40.10">
    <property type="entry name" value="Tetratricopeptide repeat domain"/>
    <property type="match status" value="8"/>
</dbReference>
<sequence length="933" mass="98535">MMTKSLPPHQRRRRTLPPLLAATLATTLLAGLAPGVARADDYAKAKALLEKGDLRGAQIELRNAVRDDPENGPAHLSLAEVDIRLGDAAGAEKEARRARDLGTDPKRATDLLLQSYLDQQRPRDLLQDFPATGNPPEIQPVILVGRARAELGLGHLDKAREAIDAARALAPNSPDVALAAADIATADNHRDTAQQIIDAALKTNPDNSPLIRRKAQMLLGQGDRAGALALLDGLISQQPHDLLALLARADILVATGQGAKAKADLDTVQKELPGSAQALYLRALLAVQEGDFKTAGADMEKLSSVLTRMPNAYYLDALVKNRLGEQEQALDSAARYVARFPADRRGVALLAQIQLARHDLPGALATLQKAVAANDKDPVLQEMLGQTYLAAGQIPQAITAYEAASKLVPNNAALLTRLGELQLDAGDNTAAAATFEQSLKLDPKQDKAGEMLVMTGIVSGNFNQAQQNLDTLRKQEGDAAITGNLEGLLKIAELDLPGARAAFEGVLKAHPDSVPAKLSLARLALLEGRNDEAEKLLSGILDTQPANPTALTMLVSALEQTGEAKQAVAVLERAHAAAPANTTLTASFAALMLQSGDAAKALALTMTAPGEPAPPTLLMVRAAAQINLGRVDEATETYRAVLAADPSQTAARINIARVLASKKDFAGAKEVLEAGLKAYPANYDLMQADLGTTLVADGMDAALAKAAALAANPVHLPLARALTGDLYLSQKRFDEAAKAYAAALAEQPMPLLALREATALTASGKPDAAMGVLRDWLGQHPDDSAVALALSGMEINAHQYDQASKRLQEVLARQPNNTIALNNLAWIEQQQKNPDALKLAERAYLLAPGAQTADTLGYILTTSGKPAGLNLLRQAHAELPNDPSIQYHLAVALNTAGQKDDAVKLLTPLLGEKVAFAEKDAARQLLDQIGPGK</sequence>
<evidence type="ECO:0000256" key="2">
    <source>
        <dbReference type="ARBA" id="ARBA00022803"/>
    </source>
</evidence>
<evidence type="ECO:0000256" key="4">
    <source>
        <dbReference type="SAM" id="SignalP"/>
    </source>
</evidence>
<organism evidence="5">
    <name type="scientific">Acidicaldus sp</name>
    <dbReference type="NCBI Taxonomy" id="1872105"/>
    <lineage>
        <taxon>Bacteria</taxon>
        <taxon>Pseudomonadati</taxon>
        <taxon>Pseudomonadota</taxon>
        <taxon>Alphaproteobacteria</taxon>
        <taxon>Acetobacterales</taxon>
        <taxon>Acetobacteraceae</taxon>
        <taxon>Acidicaldus</taxon>
    </lineage>
</organism>
<feature type="chain" id="PRO_5035252307" evidence="4">
    <location>
        <begin position="40"/>
        <end position="933"/>
    </location>
</feature>
<dbReference type="InterPro" id="IPR014266">
    <property type="entry name" value="PEP-CTERM_TPR_PrsT"/>
</dbReference>
<keyword evidence="1" id="KW-0677">Repeat</keyword>
<protein>
    <submittedName>
        <fullName evidence="5">PEP-CTERM system TPR-repeat protein PrsT</fullName>
    </submittedName>
</protein>
<dbReference type="InterPro" id="IPR011990">
    <property type="entry name" value="TPR-like_helical_dom_sf"/>
</dbReference>
<dbReference type="PROSITE" id="PS51318">
    <property type="entry name" value="TAT"/>
    <property type="match status" value="1"/>
</dbReference>
<dbReference type="PANTHER" id="PTHR45586:SF14">
    <property type="entry name" value="TETRATRICOPEPTIDE TPR_2 REPEAT PROTEIN"/>
    <property type="match status" value="1"/>
</dbReference>
<comment type="caution">
    <text evidence="5">The sequence shown here is derived from an EMBL/GenBank/DDBJ whole genome shotgun (WGS) entry which is preliminary data.</text>
</comment>
<name>A0A8J4H675_9PROT</name>
<feature type="repeat" description="TPR" evidence="3">
    <location>
        <begin position="378"/>
        <end position="411"/>
    </location>
</feature>
<dbReference type="Pfam" id="PF13432">
    <property type="entry name" value="TPR_16"/>
    <property type="match status" value="3"/>
</dbReference>
<dbReference type="NCBIfam" id="TIGR02917">
    <property type="entry name" value="PEP_TPR_lipo"/>
    <property type="match status" value="1"/>
</dbReference>
<dbReference type="InterPro" id="IPR051012">
    <property type="entry name" value="CellSynth/LPSAsmb/PSIAsmb"/>
</dbReference>
<dbReference type="Pfam" id="PF14561">
    <property type="entry name" value="TPR_20"/>
    <property type="match status" value="1"/>
</dbReference>
<dbReference type="PROSITE" id="PS50005">
    <property type="entry name" value="TPR"/>
    <property type="match status" value="3"/>
</dbReference>
<dbReference type="AlphaFoldDB" id="A0A8J4H675"/>
<dbReference type="EMBL" id="DTQM01000003">
    <property type="protein sequence ID" value="HGC41660.1"/>
    <property type="molecule type" value="Genomic_DNA"/>
</dbReference>
<dbReference type="SMART" id="SM00028">
    <property type="entry name" value="TPR"/>
    <property type="match status" value="13"/>
</dbReference>
<evidence type="ECO:0000256" key="3">
    <source>
        <dbReference type="PROSITE-ProRule" id="PRU00339"/>
    </source>
</evidence>
<feature type="signal peptide" evidence="4">
    <location>
        <begin position="1"/>
        <end position="39"/>
    </location>
</feature>
<dbReference type="SUPFAM" id="SSF48452">
    <property type="entry name" value="TPR-like"/>
    <property type="match status" value="4"/>
</dbReference>
<dbReference type="InterPro" id="IPR019734">
    <property type="entry name" value="TPR_rpt"/>
</dbReference>
<reference evidence="5" key="1">
    <citation type="journal article" date="2020" name="mSystems">
        <title>Genome- and Community-Level Interaction Insights into Carbon Utilization and Element Cycling Functions of Hydrothermarchaeota in Hydrothermal Sediment.</title>
        <authorList>
            <person name="Zhou Z."/>
            <person name="Liu Y."/>
            <person name="Xu W."/>
            <person name="Pan J."/>
            <person name="Luo Z.H."/>
            <person name="Li M."/>
        </authorList>
    </citation>
    <scope>NUCLEOTIDE SEQUENCE</scope>
    <source>
        <strain evidence="5">SpSt-997</strain>
    </source>
</reference>
<keyword evidence="2 3" id="KW-0802">TPR repeat</keyword>
<gene>
    <name evidence="5" type="primary">prsT</name>
    <name evidence="5" type="ORF">ENY07_00310</name>
</gene>
<evidence type="ECO:0000313" key="5">
    <source>
        <dbReference type="EMBL" id="HGC41660.1"/>
    </source>
</evidence>
<dbReference type="PANTHER" id="PTHR45586">
    <property type="entry name" value="TPR REPEAT-CONTAINING PROTEIN PA4667"/>
    <property type="match status" value="1"/>
</dbReference>
<dbReference type="InterPro" id="IPR006311">
    <property type="entry name" value="TAT_signal"/>
</dbReference>
<feature type="repeat" description="TPR" evidence="3">
    <location>
        <begin position="412"/>
        <end position="445"/>
    </location>
</feature>